<gene>
    <name evidence="3" type="ORF">CQA01_20930</name>
</gene>
<dbReference type="EMBL" id="BJYV01000007">
    <property type="protein sequence ID" value="GEO21559.1"/>
    <property type="molecule type" value="Genomic_DNA"/>
</dbReference>
<evidence type="ECO:0000313" key="3">
    <source>
        <dbReference type="EMBL" id="GEO21559.1"/>
    </source>
</evidence>
<reference evidence="3 4" key="1">
    <citation type="submission" date="2019-07" db="EMBL/GenBank/DDBJ databases">
        <title>Whole genome shotgun sequence of Cyclobacterium qasimii NBRC 106168.</title>
        <authorList>
            <person name="Hosoyama A."/>
            <person name="Uohara A."/>
            <person name="Ohji S."/>
            <person name="Ichikawa N."/>
        </authorList>
    </citation>
    <scope>NUCLEOTIDE SEQUENCE [LARGE SCALE GENOMIC DNA]</scope>
    <source>
        <strain evidence="3 4">NBRC 106168</strain>
    </source>
</reference>
<accession>A0A512CBH8</accession>
<organism evidence="3 4">
    <name type="scientific">Cyclobacterium qasimii</name>
    <dbReference type="NCBI Taxonomy" id="1350429"/>
    <lineage>
        <taxon>Bacteria</taxon>
        <taxon>Pseudomonadati</taxon>
        <taxon>Bacteroidota</taxon>
        <taxon>Cytophagia</taxon>
        <taxon>Cytophagales</taxon>
        <taxon>Cyclobacteriaceae</taxon>
        <taxon>Cyclobacterium</taxon>
    </lineage>
</organism>
<dbReference type="NCBIfam" id="TIGR04456">
    <property type="entry name" value="LruC_dom"/>
    <property type="match status" value="1"/>
</dbReference>
<evidence type="ECO:0000256" key="1">
    <source>
        <dbReference type="SAM" id="SignalP"/>
    </source>
</evidence>
<comment type="caution">
    <text evidence="3">The sequence shown here is derived from an EMBL/GenBank/DDBJ whole genome shotgun (WGS) entry which is preliminary data.</text>
</comment>
<keyword evidence="4" id="KW-1185">Reference proteome</keyword>
<protein>
    <recommendedName>
        <fullName evidence="2">DUF4842 domain-containing protein</fullName>
    </recommendedName>
</protein>
<dbReference type="Pfam" id="PF16130">
    <property type="entry name" value="DUF4842"/>
    <property type="match status" value="1"/>
</dbReference>
<evidence type="ECO:0000259" key="2">
    <source>
        <dbReference type="Pfam" id="PF16130"/>
    </source>
</evidence>
<dbReference type="AlphaFoldDB" id="A0A512CBH8"/>
<feature type="chain" id="PRO_5021735130" description="DUF4842 domain-containing protein" evidence="1">
    <location>
        <begin position="20"/>
        <end position="495"/>
    </location>
</feature>
<dbReference type="InterPro" id="IPR032295">
    <property type="entry name" value="DUF4842"/>
</dbReference>
<dbReference type="InterPro" id="IPR031025">
    <property type="entry name" value="LruC_dom"/>
</dbReference>
<feature type="domain" description="DUF4842" evidence="2">
    <location>
        <begin position="262"/>
        <end position="479"/>
    </location>
</feature>
<dbReference type="Proteomes" id="UP000321301">
    <property type="component" value="Unassembled WGS sequence"/>
</dbReference>
<feature type="signal peptide" evidence="1">
    <location>
        <begin position="1"/>
        <end position="19"/>
    </location>
</feature>
<evidence type="ECO:0000313" key="4">
    <source>
        <dbReference type="Proteomes" id="UP000321301"/>
    </source>
</evidence>
<name>A0A512CBH8_9BACT</name>
<keyword evidence="1" id="KW-0732">Signal</keyword>
<sequence>MRKLLFCYLLGLVSFQSFAKSDYIENDGELGNIKDYYSACWDFYNVTLTDESDYVSEGKYSFLTKGSSDGYRGDIKSPWLKMDQGKIELDVTPYSGVDEAKIYAFFIPFDADNQKNGESSDYEYLGYHEVNAGSKNKDKTKKADFKISKDMEGEIGKIQLVFMVYGDDVLLGMDNIEIPGEYYSDPSTNCFPKGEKIDSDGDGVIDDEDDYPDDKYKAYNNYLTPEGPGTLMFEDLWPAKGDYDFNDLVLDYEINRVTDAEGEIVELLIDILPRAAGAGYSNGFGIEITGISPEQVYKVEGSKIKANTIHKFIDNGLEEGNEFATIIAFDDVANVLTHPGGGSVGINTDPKFPMQAVEKMRITMYLKIGDKVAANVKLDEIKLDNFNPFLIVNQKRGVEIHLPGKMPTAHVDKSLFGTKEDNSTGDEDAFYRGKDNGLPWALNVTESIPYLMNKESITTGYNMFYKWAATGGEAYPDWYQDNKGYRTEKVLLNAK</sequence>
<dbReference type="RefSeq" id="WP_020890691.1">
    <property type="nucleotide sequence ID" value="NZ_BJYV01000007.1"/>
</dbReference>
<proteinExistence type="predicted"/>